<evidence type="ECO:0000256" key="6">
    <source>
        <dbReference type="ARBA" id="ARBA00041184"/>
    </source>
</evidence>
<protein>
    <recommendedName>
        <fullName evidence="6">rRNA methyltransferase 2, mitochondrial</fullName>
    </recommendedName>
</protein>
<evidence type="ECO:0000313" key="10">
    <source>
        <dbReference type="Proteomes" id="UP000245699"/>
    </source>
</evidence>
<dbReference type="InterPro" id="IPR015507">
    <property type="entry name" value="rRNA-MeTfrase_E"/>
</dbReference>
<dbReference type="PANTHER" id="PTHR10920:SF18">
    <property type="entry name" value="RRNA METHYLTRANSFERASE 2, MITOCHONDRIAL"/>
    <property type="match status" value="1"/>
</dbReference>
<dbReference type="EMBL" id="MBFT01000504">
    <property type="protein sequence ID" value="PVU90039.1"/>
    <property type="molecule type" value="Genomic_DNA"/>
</dbReference>
<proteinExistence type="inferred from homology"/>
<dbReference type="GO" id="GO:0008650">
    <property type="term" value="F:rRNA (uridine-2'-O-)-methyltransferase activity"/>
    <property type="evidence" value="ECO:0007669"/>
    <property type="project" value="TreeGrafter"/>
</dbReference>
<evidence type="ECO:0000256" key="2">
    <source>
        <dbReference type="ARBA" id="ARBA00022552"/>
    </source>
</evidence>
<gene>
    <name evidence="9" type="ORF">BB559_004811</name>
</gene>
<dbReference type="Gene3D" id="3.40.50.150">
    <property type="entry name" value="Vaccinia Virus protein VP39"/>
    <property type="match status" value="1"/>
</dbReference>
<dbReference type="STRING" id="61424.A0A2T9YCJ9"/>
<keyword evidence="2" id="KW-0698">rRNA processing</keyword>
<evidence type="ECO:0000259" key="8">
    <source>
        <dbReference type="Pfam" id="PF01728"/>
    </source>
</evidence>
<sequence length="270" mass="30431">MLRRFSSYSLQLSGKTKPSSRTWLSRQAADLYVKMARQHGYRARSSFKLLHLLNKYPLLNLPSKSLSPANQTVVIECGSAPGGWSQVLSHVLYSQQQTTRTSPETLSKPLDQKLPDSLEKILSAPFDYNRVISVDILEMVPVEGVDFICGDFTNPIIKQEITQKIGSRKVGLILSDMAPNLSGNRLVDDSKSTASIYHSLELCLDVLRFAENYLDKDGSLVLKYFMGQNHTELRNLLRKRFAKVHSEKPPSSRKESSEQYFVATGYLANK</sequence>
<keyword evidence="3" id="KW-0489">Methyltransferase</keyword>
<dbReference type="PANTHER" id="PTHR10920">
    <property type="entry name" value="RIBOSOMAL RNA METHYLTRANSFERASE"/>
    <property type="match status" value="1"/>
</dbReference>
<accession>A0A2T9YCJ9</accession>
<organism evidence="9 10">
    <name type="scientific">Furculomyces boomerangus</name>
    <dbReference type="NCBI Taxonomy" id="61424"/>
    <lineage>
        <taxon>Eukaryota</taxon>
        <taxon>Fungi</taxon>
        <taxon>Fungi incertae sedis</taxon>
        <taxon>Zoopagomycota</taxon>
        <taxon>Kickxellomycotina</taxon>
        <taxon>Harpellomycetes</taxon>
        <taxon>Harpellales</taxon>
        <taxon>Harpellaceae</taxon>
        <taxon>Furculomyces</taxon>
    </lineage>
</organism>
<evidence type="ECO:0000313" key="9">
    <source>
        <dbReference type="EMBL" id="PVU90039.1"/>
    </source>
</evidence>
<evidence type="ECO:0000256" key="4">
    <source>
        <dbReference type="ARBA" id="ARBA00022679"/>
    </source>
</evidence>
<dbReference type="InterPro" id="IPR029063">
    <property type="entry name" value="SAM-dependent_MTases_sf"/>
</dbReference>
<dbReference type="SUPFAM" id="SSF53335">
    <property type="entry name" value="S-adenosyl-L-methionine-dependent methyltransferases"/>
    <property type="match status" value="1"/>
</dbReference>
<dbReference type="InterPro" id="IPR002877">
    <property type="entry name" value="RNA_MeTrfase_FtsJ_dom"/>
</dbReference>
<evidence type="ECO:0000256" key="3">
    <source>
        <dbReference type="ARBA" id="ARBA00022603"/>
    </source>
</evidence>
<evidence type="ECO:0000256" key="5">
    <source>
        <dbReference type="ARBA" id="ARBA00022691"/>
    </source>
</evidence>
<feature type="domain" description="Ribosomal RNA methyltransferase FtsJ" evidence="8">
    <location>
        <begin position="41"/>
        <end position="266"/>
    </location>
</feature>
<dbReference type="Pfam" id="PF01728">
    <property type="entry name" value="FtsJ"/>
    <property type="match status" value="1"/>
</dbReference>
<dbReference type="Proteomes" id="UP000245699">
    <property type="component" value="Unassembled WGS sequence"/>
</dbReference>
<dbReference type="HAMAP" id="MF_01547">
    <property type="entry name" value="RNA_methyltr_E"/>
    <property type="match status" value="1"/>
</dbReference>
<dbReference type="AlphaFoldDB" id="A0A2T9YCJ9"/>
<keyword evidence="10" id="KW-1185">Reference proteome</keyword>
<dbReference type="OrthoDB" id="20105at2759"/>
<comment type="caution">
    <text evidence="9">The sequence shown here is derived from an EMBL/GenBank/DDBJ whole genome shotgun (WGS) entry which is preliminary data.</text>
</comment>
<comment type="similarity">
    <text evidence="1">Belongs to the class I-like SAM-binding methyltransferase superfamily. RNA methyltransferase RlmE family.</text>
</comment>
<reference evidence="9 10" key="1">
    <citation type="journal article" date="2018" name="MBio">
        <title>Comparative Genomics Reveals the Core Gene Toolbox for the Fungus-Insect Symbiosis.</title>
        <authorList>
            <person name="Wang Y."/>
            <person name="Stata M."/>
            <person name="Wang W."/>
            <person name="Stajich J.E."/>
            <person name="White M.M."/>
            <person name="Moncalvo J.M."/>
        </authorList>
    </citation>
    <scope>NUCLEOTIDE SEQUENCE [LARGE SCALE GENOMIC DNA]</scope>
    <source>
        <strain evidence="9 10">AUS-77-4</strain>
    </source>
</reference>
<feature type="active site" description="Proton acceptor" evidence="7">
    <location>
        <position position="223"/>
    </location>
</feature>
<keyword evidence="5 7" id="KW-0949">S-adenosyl-L-methionine</keyword>
<dbReference type="InterPro" id="IPR050082">
    <property type="entry name" value="RNA_methyltr_RlmE"/>
</dbReference>
<evidence type="ECO:0000256" key="1">
    <source>
        <dbReference type="ARBA" id="ARBA00009258"/>
    </source>
</evidence>
<keyword evidence="4" id="KW-0808">Transferase</keyword>
<evidence type="ECO:0000256" key="7">
    <source>
        <dbReference type="PIRSR" id="PIRSR005461-1"/>
    </source>
</evidence>
<dbReference type="PIRSF" id="PIRSF005461">
    <property type="entry name" value="23S_rRNA_mtase"/>
    <property type="match status" value="1"/>
</dbReference>
<name>A0A2T9YCJ9_9FUNG</name>